<sequence length="81" mass="9358">MVGQAKNDFVLAHDSPDANRVDTRFLIQVQIFGNAQGRAGNVLLVPEVLLDDFDIRVRYDFLQNLRRFNQEINTQRDIGRI</sequence>
<organism evidence="1">
    <name type="scientific">bioreactor metagenome</name>
    <dbReference type="NCBI Taxonomy" id="1076179"/>
    <lineage>
        <taxon>unclassified sequences</taxon>
        <taxon>metagenomes</taxon>
        <taxon>ecological metagenomes</taxon>
    </lineage>
</organism>
<protein>
    <submittedName>
        <fullName evidence="1">Uncharacterized protein</fullName>
    </submittedName>
</protein>
<proteinExistence type="predicted"/>
<comment type="caution">
    <text evidence="1">The sequence shown here is derived from an EMBL/GenBank/DDBJ whole genome shotgun (WGS) entry which is preliminary data.</text>
</comment>
<name>A0A645HBN8_9ZZZZ</name>
<reference evidence="1" key="1">
    <citation type="submission" date="2019-08" db="EMBL/GenBank/DDBJ databases">
        <authorList>
            <person name="Kucharzyk K."/>
            <person name="Murdoch R.W."/>
            <person name="Higgins S."/>
            <person name="Loffler F."/>
        </authorList>
    </citation>
    <scope>NUCLEOTIDE SEQUENCE</scope>
</reference>
<gene>
    <name evidence="1" type="ORF">SDC9_183037</name>
</gene>
<evidence type="ECO:0000313" key="1">
    <source>
        <dbReference type="EMBL" id="MPN35539.1"/>
    </source>
</evidence>
<dbReference type="AlphaFoldDB" id="A0A645HBN8"/>
<accession>A0A645HBN8</accession>
<dbReference type="EMBL" id="VSSQ01089191">
    <property type="protein sequence ID" value="MPN35539.1"/>
    <property type="molecule type" value="Genomic_DNA"/>
</dbReference>